<keyword evidence="1" id="KW-0315">Glutamine amidotransferase</keyword>
<dbReference type="InterPro" id="IPR017926">
    <property type="entry name" value="GATASE"/>
</dbReference>
<dbReference type="Gene3D" id="3.40.50.880">
    <property type="match status" value="1"/>
</dbReference>
<dbReference type="PRINTS" id="PR00096">
    <property type="entry name" value="GATASE"/>
</dbReference>
<dbReference type="GO" id="GO:0004049">
    <property type="term" value="F:anthranilate synthase activity"/>
    <property type="evidence" value="ECO:0007669"/>
    <property type="project" value="TreeGrafter"/>
</dbReference>
<organism evidence="3 4">
    <name type="scientific">Bradyrhizobium manausense</name>
    <dbReference type="NCBI Taxonomy" id="989370"/>
    <lineage>
        <taxon>Bacteria</taxon>
        <taxon>Pseudomonadati</taxon>
        <taxon>Pseudomonadota</taxon>
        <taxon>Alphaproteobacteria</taxon>
        <taxon>Hyphomicrobiales</taxon>
        <taxon>Nitrobacteraceae</taxon>
        <taxon>Bradyrhizobium</taxon>
    </lineage>
</organism>
<dbReference type="SUPFAM" id="SSF52317">
    <property type="entry name" value="Class I glutamine amidotransferase-like"/>
    <property type="match status" value="1"/>
</dbReference>
<evidence type="ECO:0000256" key="1">
    <source>
        <dbReference type="ARBA" id="ARBA00022962"/>
    </source>
</evidence>
<sequence length="194" mass="21306">MIVIIDNYDSFVFNIARYFRRLGEATDVVRNDAISTDDIVRLRPRAVVISPGPCSPTEAGISTSIVRELSGRVPILGICLGHQCIGSVFGGRVARARRPMHGRSSHVTHDGEGLFEGLISPLCVGRYHSLIVEIDPSNASPLMVTARSDEGEIMALAHRDQPTFGVQFHPESILTQQGDLLLRNFLRLAESFRA</sequence>
<protein>
    <submittedName>
        <fullName evidence="3">Anthranilate synthase</fullName>
    </submittedName>
</protein>
<dbReference type="PANTHER" id="PTHR43418">
    <property type="entry name" value="MULTIFUNCTIONAL TRYPTOPHAN BIOSYNTHESIS PROTEIN-RELATED"/>
    <property type="match status" value="1"/>
</dbReference>
<dbReference type="Proteomes" id="UP000051936">
    <property type="component" value="Unassembled WGS sequence"/>
</dbReference>
<comment type="caution">
    <text evidence="3">The sequence shown here is derived from an EMBL/GenBank/DDBJ whole genome shotgun (WGS) entry which is preliminary data.</text>
</comment>
<dbReference type="InterPro" id="IPR050472">
    <property type="entry name" value="Anth_synth/Amidotransfase"/>
</dbReference>
<dbReference type="EMBL" id="LJYG01000070">
    <property type="protein sequence ID" value="KRQ12142.1"/>
    <property type="molecule type" value="Genomic_DNA"/>
</dbReference>
<dbReference type="InterPro" id="IPR006221">
    <property type="entry name" value="TrpG/PapA_dom"/>
</dbReference>
<dbReference type="NCBIfam" id="TIGR00566">
    <property type="entry name" value="trpG_papA"/>
    <property type="match status" value="1"/>
</dbReference>
<dbReference type="GO" id="GO:0000162">
    <property type="term" value="P:L-tryptophan biosynthetic process"/>
    <property type="evidence" value="ECO:0007669"/>
    <property type="project" value="TreeGrafter"/>
</dbReference>
<dbReference type="InterPro" id="IPR029062">
    <property type="entry name" value="Class_I_gatase-like"/>
</dbReference>
<dbReference type="GO" id="GO:0005829">
    <property type="term" value="C:cytosol"/>
    <property type="evidence" value="ECO:0007669"/>
    <property type="project" value="TreeGrafter"/>
</dbReference>
<evidence type="ECO:0000313" key="4">
    <source>
        <dbReference type="Proteomes" id="UP000051936"/>
    </source>
</evidence>
<evidence type="ECO:0000259" key="2">
    <source>
        <dbReference type="Pfam" id="PF00117"/>
    </source>
</evidence>
<evidence type="ECO:0000313" key="3">
    <source>
        <dbReference type="EMBL" id="KRQ12142.1"/>
    </source>
</evidence>
<feature type="domain" description="Glutamine amidotransferase" evidence="2">
    <location>
        <begin position="3"/>
        <end position="186"/>
    </location>
</feature>
<name>A0A0R3DV35_9BRAD</name>
<proteinExistence type="predicted"/>
<dbReference type="FunFam" id="3.40.50.880:FF:000003">
    <property type="entry name" value="Anthranilate synthase component II"/>
    <property type="match status" value="1"/>
</dbReference>
<gene>
    <name evidence="3" type="ORF">AOQ71_17200</name>
</gene>
<dbReference type="PANTHER" id="PTHR43418:SF4">
    <property type="entry name" value="MULTIFUNCTIONAL TRYPTOPHAN BIOSYNTHESIS PROTEIN"/>
    <property type="match status" value="1"/>
</dbReference>
<dbReference type="PRINTS" id="PR00097">
    <property type="entry name" value="ANTSNTHASEII"/>
</dbReference>
<dbReference type="PROSITE" id="PS51273">
    <property type="entry name" value="GATASE_TYPE_1"/>
    <property type="match status" value="1"/>
</dbReference>
<dbReference type="OrthoDB" id="9803598at2"/>
<accession>A0A0R3DV35</accession>
<dbReference type="Pfam" id="PF00117">
    <property type="entry name" value="GATase"/>
    <property type="match status" value="1"/>
</dbReference>
<dbReference type="STRING" id="989370.AOQ71_17200"/>
<keyword evidence="4" id="KW-1185">Reference proteome</keyword>
<reference evidence="3 4" key="1">
    <citation type="submission" date="2015-09" db="EMBL/GenBank/DDBJ databases">
        <title>Draft Genome Sequence of Bradyrhizobium manausense Strain BR 3351T, a Novel Symbiotic Nitrogen-Fixing Alphaproteobacterium Isolated from Brazilian Amazon Rain Forest.</title>
        <authorList>
            <person name="De Araujo J.L."/>
            <person name="Zilli J.E."/>
        </authorList>
    </citation>
    <scope>NUCLEOTIDE SEQUENCE [LARGE SCALE GENOMIC DNA]</scope>
    <source>
        <strain evidence="3 4">BR3351</strain>
    </source>
</reference>
<dbReference type="CDD" id="cd01743">
    <property type="entry name" value="GATase1_Anthranilate_Synthase"/>
    <property type="match status" value="1"/>
</dbReference>
<dbReference type="AlphaFoldDB" id="A0A0R3DV35"/>
<dbReference type="RefSeq" id="WP_057748276.1">
    <property type="nucleotide sequence ID" value="NZ_LJYG01000070.1"/>
</dbReference>
<dbReference type="PRINTS" id="PR00099">
    <property type="entry name" value="CPSGATASE"/>
</dbReference>